<evidence type="ECO:0000256" key="2">
    <source>
        <dbReference type="SAM" id="SignalP"/>
    </source>
</evidence>
<gene>
    <name evidence="3" type="ORF">BRADI_1g58713v3</name>
</gene>
<feature type="compositionally biased region" description="Polar residues" evidence="1">
    <location>
        <begin position="54"/>
        <end position="70"/>
    </location>
</feature>
<protein>
    <submittedName>
        <fullName evidence="3 4">Uncharacterized protein</fullName>
    </submittedName>
</protein>
<reference evidence="3 4" key="1">
    <citation type="journal article" date="2010" name="Nature">
        <title>Genome sequencing and analysis of the model grass Brachypodium distachyon.</title>
        <authorList>
            <consortium name="International Brachypodium Initiative"/>
        </authorList>
    </citation>
    <scope>NUCLEOTIDE SEQUENCE [LARGE SCALE GENOMIC DNA]</scope>
    <source>
        <strain evidence="3 4">Bd21</strain>
    </source>
</reference>
<name>A0A2K2DSC1_BRADI</name>
<evidence type="ECO:0000313" key="5">
    <source>
        <dbReference type="Proteomes" id="UP000008810"/>
    </source>
</evidence>
<keyword evidence="5" id="KW-1185">Reference proteome</keyword>
<dbReference type="Gramene" id="PNT77170">
    <property type="protein sequence ID" value="PNT77170"/>
    <property type="gene ID" value="BRADI_1g58713v3"/>
</dbReference>
<evidence type="ECO:0000313" key="4">
    <source>
        <dbReference type="EnsemblPlants" id="PNT77170"/>
    </source>
</evidence>
<reference evidence="3" key="2">
    <citation type="submission" date="2017-06" db="EMBL/GenBank/DDBJ databases">
        <title>WGS assembly of Brachypodium distachyon.</title>
        <authorList>
            <consortium name="The International Brachypodium Initiative"/>
            <person name="Lucas S."/>
            <person name="Harmon-Smith M."/>
            <person name="Lail K."/>
            <person name="Tice H."/>
            <person name="Grimwood J."/>
            <person name="Bruce D."/>
            <person name="Barry K."/>
            <person name="Shu S."/>
            <person name="Lindquist E."/>
            <person name="Wang M."/>
            <person name="Pitluck S."/>
            <person name="Vogel J.P."/>
            <person name="Garvin D.F."/>
            <person name="Mockler T.C."/>
            <person name="Schmutz J."/>
            <person name="Rokhsar D."/>
            <person name="Bevan M.W."/>
        </authorList>
    </citation>
    <scope>NUCLEOTIDE SEQUENCE</scope>
    <source>
        <strain evidence="3">Bd21</strain>
    </source>
</reference>
<evidence type="ECO:0000256" key="1">
    <source>
        <dbReference type="SAM" id="MobiDB-lite"/>
    </source>
</evidence>
<feature type="region of interest" description="Disordered" evidence="1">
    <location>
        <begin position="50"/>
        <end position="70"/>
    </location>
</feature>
<feature type="chain" id="PRO_5036043459" evidence="2">
    <location>
        <begin position="23"/>
        <end position="70"/>
    </location>
</feature>
<dbReference type="EnsemblPlants" id="PNT77170">
    <property type="protein sequence ID" value="PNT77170"/>
    <property type="gene ID" value="BRADI_1g58713v3"/>
</dbReference>
<dbReference type="InParanoid" id="A0A2K2DSC1"/>
<proteinExistence type="predicted"/>
<sequence length="70" mass="7456">MNSNRASKILVVLFLILQVSLMFIAQDELAARDLAQKSGASDRVVVESGGANAMGSSYTGNPNNNYDPPQ</sequence>
<dbReference type="EMBL" id="CM000880">
    <property type="protein sequence ID" value="PNT77170.1"/>
    <property type="molecule type" value="Genomic_DNA"/>
</dbReference>
<accession>A0A2K2DSC1</accession>
<dbReference type="AlphaFoldDB" id="A0A2K2DSC1"/>
<keyword evidence="2" id="KW-0732">Signal</keyword>
<organism evidence="3">
    <name type="scientific">Brachypodium distachyon</name>
    <name type="common">Purple false brome</name>
    <name type="synonym">Trachynia distachya</name>
    <dbReference type="NCBI Taxonomy" id="15368"/>
    <lineage>
        <taxon>Eukaryota</taxon>
        <taxon>Viridiplantae</taxon>
        <taxon>Streptophyta</taxon>
        <taxon>Embryophyta</taxon>
        <taxon>Tracheophyta</taxon>
        <taxon>Spermatophyta</taxon>
        <taxon>Magnoliopsida</taxon>
        <taxon>Liliopsida</taxon>
        <taxon>Poales</taxon>
        <taxon>Poaceae</taxon>
        <taxon>BOP clade</taxon>
        <taxon>Pooideae</taxon>
        <taxon>Stipodae</taxon>
        <taxon>Brachypodieae</taxon>
        <taxon>Brachypodium</taxon>
    </lineage>
</organism>
<reference evidence="4" key="3">
    <citation type="submission" date="2018-08" db="UniProtKB">
        <authorList>
            <consortium name="EnsemblPlants"/>
        </authorList>
    </citation>
    <scope>IDENTIFICATION</scope>
    <source>
        <strain evidence="4">cv. Bd21</strain>
    </source>
</reference>
<dbReference type="Proteomes" id="UP000008810">
    <property type="component" value="Chromosome 1"/>
</dbReference>
<evidence type="ECO:0000313" key="3">
    <source>
        <dbReference type="EMBL" id="PNT77170.1"/>
    </source>
</evidence>
<feature type="signal peptide" evidence="2">
    <location>
        <begin position="1"/>
        <end position="22"/>
    </location>
</feature>